<organism evidence="1 2">
    <name type="scientific">Aeromicrobium alkaliterrae</name>
    <dbReference type="NCBI Taxonomy" id="302168"/>
    <lineage>
        <taxon>Bacteria</taxon>
        <taxon>Bacillati</taxon>
        <taxon>Actinomycetota</taxon>
        <taxon>Actinomycetes</taxon>
        <taxon>Propionibacteriales</taxon>
        <taxon>Nocardioidaceae</taxon>
        <taxon>Aeromicrobium</taxon>
    </lineage>
</organism>
<reference evidence="1 2" key="1">
    <citation type="journal article" date="2019" name="Int. J. Syst. Evol. Microbiol.">
        <title>The Global Catalogue of Microorganisms (GCM) 10K type strain sequencing project: providing services to taxonomists for standard genome sequencing and annotation.</title>
        <authorList>
            <consortium name="The Broad Institute Genomics Platform"/>
            <consortium name="The Broad Institute Genome Sequencing Center for Infectious Disease"/>
            <person name="Wu L."/>
            <person name="Ma J."/>
        </authorList>
    </citation>
    <scope>NUCLEOTIDE SEQUENCE [LARGE SCALE GENOMIC DNA]</scope>
    <source>
        <strain evidence="1 2">JCM 13518</strain>
    </source>
</reference>
<dbReference type="PANTHER" id="PTHR36974:SF1">
    <property type="entry name" value="DOXX FAMILY MEMBRANE PROTEIN"/>
    <property type="match status" value="1"/>
</dbReference>
<accession>A0ABN2JLY2</accession>
<dbReference type="PANTHER" id="PTHR36974">
    <property type="entry name" value="MEMBRANE PROTEIN-RELATED"/>
    <property type="match status" value="1"/>
</dbReference>
<evidence type="ECO:0000313" key="1">
    <source>
        <dbReference type="EMBL" id="GAA1731932.1"/>
    </source>
</evidence>
<keyword evidence="2" id="KW-1185">Reference proteome</keyword>
<protein>
    <submittedName>
        <fullName evidence="1">Membrane protein</fullName>
    </submittedName>
</protein>
<sequence length="124" mass="13584">MARNRDITFLTVLLGVAGVLHFVKPEPFEKIVPKALPYKKELVYASGVVEVGSAVLLARPRTRQWGGRIAALLLLSVFPANVQMTADVLRSRKTPTWFKIGTVARLPLQVPLIAIARKAASTPQ</sequence>
<evidence type="ECO:0000313" key="2">
    <source>
        <dbReference type="Proteomes" id="UP001501057"/>
    </source>
</evidence>
<gene>
    <name evidence="1" type="ORF">GCM10009710_10720</name>
</gene>
<dbReference type="Proteomes" id="UP001501057">
    <property type="component" value="Unassembled WGS sequence"/>
</dbReference>
<proteinExistence type="predicted"/>
<name>A0ABN2JLY2_9ACTN</name>
<dbReference type="RefSeq" id="WP_344198524.1">
    <property type="nucleotide sequence ID" value="NZ_BAAAME010000002.1"/>
</dbReference>
<comment type="caution">
    <text evidence="1">The sequence shown here is derived from an EMBL/GenBank/DDBJ whole genome shotgun (WGS) entry which is preliminary data.</text>
</comment>
<dbReference type="EMBL" id="BAAAME010000002">
    <property type="protein sequence ID" value="GAA1731932.1"/>
    <property type="molecule type" value="Genomic_DNA"/>
</dbReference>